<protein>
    <recommendedName>
        <fullName evidence="4">Glycosyltransferase family 92 protein</fullName>
    </recommendedName>
</protein>
<feature type="region of interest" description="Disordered" evidence="1">
    <location>
        <begin position="427"/>
        <end position="450"/>
    </location>
</feature>
<proteinExistence type="predicted"/>
<organism evidence="2 3">
    <name type="scientific">Cyclostephanos tholiformis</name>
    <dbReference type="NCBI Taxonomy" id="382380"/>
    <lineage>
        <taxon>Eukaryota</taxon>
        <taxon>Sar</taxon>
        <taxon>Stramenopiles</taxon>
        <taxon>Ochrophyta</taxon>
        <taxon>Bacillariophyta</taxon>
        <taxon>Coscinodiscophyceae</taxon>
        <taxon>Thalassiosirophycidae</taxon>
        <taxon>Stephanodiscales</taxon>
        <taxon>Stephanodiscaceae</taxon>
        <taxon>Cyclostephanos</taxon>
    </lineage>
</organism>
<sequence>MGERRKSISAIRNILTLIGSFAFCIALWNIRIASLMGTSSRSAPRPSPSSTSSMSMVTGGEVDYDPSSRDVHPIMNENAIKATTTQKTDLTFGRRTMTRPEDVNDEGTAAMPPLFYHVSPGGTGSRNLFFAACRAGFPAVHYLSYCISPVDDTTRVAVSDDVVRGVLAHFELMRLYNTVVECLILTSENGSPRAFSSDRIHHHHFLVLTEDTSDDERRKMCDVRVGDWSINVVGRLRDVLDSGLVGLFDTPYPLLSPQVMQLSRELRGGSHDSVYVALTERDPSDWARNRIRNHEMLLCREEYSFDGLGSSEFDVIGCYERARSSSPMSSSDGDKRNDDGLHFWDVYRYRSPLDGSTTTTDVDVSEGSALHTGLMRQMKRHQEMYLPMARYAPDIFGVRRSSSAASDVKEVSDMAVDIRECIMGGGDDRGGGVRKGETRGEGDDGNDNPRISVRVAPFDFGNFDKLRPTWEEAYSRPLALKTCMGRIVKCLMS</sequence>
<evidence type="ECO:0000256" key="1">
    <source>
        <dbReference type="SAM" id="MobiDB-lite"/>
    </source>
</evidence>
<dbReference type="AlphaFoldDB" id="A0ABD3R1Q0"/>
<feature type="compositionally biased region" description="Basic and acidic residues" evidence="1">
    <location>
        <begin position="427"/>
        <end position="442"/>
    </location>
</feature>
<evidence type="ECO:0000313" key="2">
    <source>
        <dbReference type="EMBL" id="KAL3806333.1"/>
    </source>
</evidence>
<evidence type="ECO:0000313" key="3">
    <source>
        <dbReference type="Proteomes" id="UP001530377"/>
    </source>
</evidence>
<dbReference type="Proteomes" id="UP001530377">
    <property type="component" value="Unassembled WGS sequence"/>
</dbReference>
<keyword evidence="3" id="KW-1185">Reference proteome</keyword>
<evidence type="ECO:0008006" key="4">
    <source>
        <dbReference type="Google" id="ProtNLM"/>
    </source>
</evidence>
<accession>A0ABD3R1Q0</accession>
<feature type="compositionally biased region" description="Low complexity" evidence="1">
    <location>
        <begin position="38"/>
        <end position="56"/>
    </location>
</feature>
<comment type="caution">
    <text evidence="2">The sequence shown here is derived from an EMBL/GenBank/DDBJ whole genome shotgun (WGS) entry which is preliminary data.</text>
</comment>
<feature type="region of interest" description="Disordered" evidence="1">
    <location>
        <begin position="38"/>
        <end position="60"/>
    </location>
</feature>
<name>A0ABD3R1Q0_9STRA</name>
<dbReference type="EMBL" id="JALLPB020000834">
    <property type="protein sequence ID" value="KAL3806333.1"/>
    <property type="molecule type" value="Genomic_DNA"/>
</dbReference>
<gene>
    <name evidence="2" type="ORF">ACHAXA_008802</name>
</gene>
<reference evidence="2 3" key="1">
    <citation type="submission" date="2024-10" db="EMBL/GenBank/DDBJ databases">
        <title>Updated reference genomes for cyclostephanoid diatoms.</title>
        <authorList>
            <person name="Roberts W.R."/>
            <person name="Alverson A.J."/>
        </authorList>
    </citation>
    <scope>NUCLEOTIDE SEQUENCE [LARGE SCALE GENOMIC DNA]</scope>
    <source>
        <strain evidence="2 3">AJA228-03</strain>
    </source>
</reference>